<organism evidence="2 3">
    <name type="scientific">Luteolibacter rhizosphaerae</name>
    <dbReference type="NCBI Taxonomy" id="2989719"/>
    <lineage>
        <taxon>Bacteria</taxon>
        <taxon>Pseudomonadati</taxon>
        <taxon>Verrucomicrobiota</taxon>
        <taxon>Verrucomicrobiia</taxon>
        <taxon>Verrucomicrobiales</taxon>
        <taxon>Verrucomicrobiaceae</taxon>
        <taxon>Luteolibacter</taxon>
    </lineage>
</organism>
<evidence type="ECO:0000313" key="2">
    <source>
        <dbReference type="EMBL" id="MCW1912193.1"/>
    </source>
</evidence>
<dbReference type="Proteomes" id="UP001165653">
    <property type="component" value="Unassembled WGS sequence"/>
</dbReference>
<feature type="transmembrane region" description="Helical" evidence="1">
    <location>
        <begin position="71"/>
        <end position="87"/>
    </location>
</feature>
<comment type="caution">
    <text evidence="2">The sequence shown here is derived from an EMBL/GenBank/DDBJ whole genome shotgun (WGS) entry which is preliminary data.</text>
</comment>
<feature type="transmembrane region" description="Helical" evidence="1">
    <location>
        <begin position="16"/>
        <end position="36"/>
    </location>
</feature>
<evidence type="ECO:0000313" key="3">
    <source>
        <dbReference type="Proteomes" id="UP001165653"/>
    </source>
</evidence>
<keyword evidence="1" id="KW-0812">Transmembrane</keyword>
<keyword evidence="3" id="KW-1185">Reference proteome</keyword>
<proteinExistence type="predicted"/>
<evidence type="ECO:0000256" key="1">
    <source>
        <dbReference type="SAM" id="Phobius"/>
    </source>
</evidence>
<accession>A0ABT3FX90</accession>
<reference evidence="2" key="1">
    <citation type="submission" date="2022-10" db="EMBL/GenBank/DDBJ databases">
        <title>Luteolibacter sp. GHJ8, whole genome shotgun sequencing project.</title>
        <authorList>
            <person name="Zhao G."/>
            <person name="Shen L."/>
        </authorList>
    </citation>
    <scope>NUCLEOTIDE SEQUENCE</scope>
    <source>
        <strain evidence="2">GHJ8</strain>
    </source>
</reference>
<dbReference type="EMBL" id="JAPDDR010000001">
    <property type="protein sequence ID" value="MCW1912193.1"/>
    <property type="molecule type" value="Genomic_DNA"/>
</dbReference>
<gene>
    <name evidence="2" type="ORF">OJ996_01325</name>
</gene>
<name>A0ABT3FX90_9BACT</name>
<keyword evidence="1" id="KW-1133">Transmembrane helix</keyword>
<keyword evidence="1" id="KW-0472">Membrane</keyword>
<feature type="transmembrane region" description="Helical" evidence="1">
    <location>
        <begin position="48"/>
        <end position="65"/>
    </location>
</feature>
<sequence length="170" mass="19168">MQPPDPRPREEKAAPSWPLLIALSAVITGTAALMEYNTVYTQGEVMQLFYRVAVAGVSALLLMGLANRAMAAWLTLLCGGSLILWQANQSRRWAMLHEEVTAIVAHVNAMKSTKGQMPPDLSAYNFRHPELQKQISYSFNKGKLFLSYYLNDRGISYWYHEDSGFGYYPD</sequence>
<protein>
    <submittedName>
        <fullName evidence="2">Uncharacterized protein</fullName>
    </submittedName>
</protein>